<gene>
    <name evidence="1" type="ORF">ACFO6V_09105</name>
</gene>
<organism evidence="1 2">
    <name type="scientific">Promicromonospora alba</name>
    <dbReference type="NCBI Taxonomy" id="1616110"/>
    <lineage>
        <taxon>Bacteria</taxon>
        <taxon>Bacillati</taxon>
        <taxon>Actinomycetota</taxon>
        <taxon>Actinomycetes</taxon>
        <taxon>Micrococcales</taxon>
        <taxon>Promicromonosporaceae</taxon>
        <taxon>Promicromonospora</taxon>
    </lineage>
</organism>
<sequence>MTSHIARYQAGDHDGVWRDLRALGLDAFGVRHREDAQAVAREMASRARQNVETLVDRLQADGFIATRNDDDATPRPPHFPPTDGASALADWMEETFAPFPMTVAAWIRQVGDVWLVGEHPRWSESVLADPLVVEFEHTVYGGGSREYYEGEWKLWAEDADEDTSPFQLDFAPDALHKANISGDGPYGVDVPGPGVDGLVGPTTWFVDDLNDAFAAGGFPGALRAEGYVDPPAGLREGLARDLLRL</sequence>
<comment type="caution">
    <text evidence="1">The sequence shown here is derived from an EMBL/GenBank/DDBJ whole genome shotgun (WGS) entry which is preliminary data.</text>
</comment>
<reference evidence="2" key="1">
    <citation type="journal article" date="2019" name="Int. J. Syst. Evol. Microbiol.">
        <title>The Global Catalogue of Microorganisms (GCM) 10K type strain sequencing project: providing services to taxonomists for standard genome sequencing and annotation.</title>
        <authorList>
            <consortium name="The Broad Institute Genomics Platform"/>
            <consortium name="The Broad Institute Genome Sequencing Center for Infectious Disease"/>
            <person name="Wu L."/>
            <person name="Ma J."/>
        </authorList>
    </citation>
    <scope>NUCLEOTIDE SEQUENCE [LARGE SCALE GENOMIC DNA]</scope>
    <source>
        <strain evidence="2">CCUG 42722</strain>
    </source>
</reference>
<evidence type="ECO:0000313" key="2">
    <source>
        <dbReference type="Proteomes" id="UP001596011"/>
    </source>
</evidence>
<protein>
    <submittedName>
        <fullName evidence="1">Uncharacterized protein</fullName>
    </submittedName>
</protein>
<dbReference type="Proteomes" id="UP001596011">
    <property type="component" value="Unassembled WGS sequence"/>
</dbReference>
<name>A0ABV9HEJ3_9MICO</name>
<keyword evidence="2" id="KW-1185">Reference proteome</keyword>
<proteinExistence type="predicted"/>
<accession>A0ABV9HEJ3</accession>
<evidence type="ECO:0000313" key="1">
    <source>
        <dbReference type="EMBL" id="MFC4628389.1"/>
    </source>
</evidence>
<dbReference type="RefSeq" id="WP_377134430.1">
    <property type="nucleotide sequence ID" value="NZ_JBHSFI010000003.1"/>
</dbReference>
<dbReference type="EMBL" id="JBHSFI010000003">
    <property type="protein sequence ID" value="MFC4628389.1"/>
    <property type="molecule type" value="Genomic_DNA"/>
</dbReference>